<dbReference type="EMBL" id="LDRT01000029">
    <property type="protein sequence ID" value="KTR95604.1"/>
    <property type="molecule type" value="Genomic_DNA"/>
</dbReference>
<organism evidence="2 3">
    <name type="scientific">Microbacterium testaceum</name>
    <name type="common">Aureobacterium testaceum</name>
    <name type="synonym">Brevibacterium testaceum</name>
    <dbReference type="NCBI Taxonomy" id="2033"/>
    <lineage>
        <taxon>Bacteria</taxon>
        <taxon>Bacillati</taxon>
        <taxon>Actinomycetota</taxon>
        <taxon>Actinomycetes</taxon>
        <taxon>Micrococcales</taxon>
        <taxon>Microbacteriaceae</taxon>
        <taxon>Microbacterium</taxon>
    </lineage>
</organism>
<accession>A0A147EYY8</accession>
<reference evidence="2 3" key="1">
    <citation type="journal article" date="2016" name="Front. Microbiol.">
        <title>Genomic Resource of Rice Seed Associated Bacteria.</title>
        <authorList>
            <person name="Midha S."/>
            <person name="Bansal K."/>
            <person name="Sharma S."/>
            <person name="Kumar N."/>
            <person name="Patil P.P."/>
            <person name="Chaudhry V."/>
            <person name="Patil P.B."/>
        </authorList>
    </citation>
    <scope>NUCLEOTIDE SEQUENCE [LARGE SCALE GENOMIC DNA]</scope>
    <source>
        <strain evidence="2 3">NS220</strain>
    </source>
</reference>
<feature type="transmembrane region" description="Helical" evidence="1">
    <location>
        <begin position="53"/>
        <end position="75"/>
    </location>
</feature>
<dbReference type="Proteomes" id="UP000075025">
    <property type="component" value="Unassembled WGS sequence"/>
</dbReference>
<feature type="transmembrane region" description="Helical" evidence="1">
    <location>
        <begin position="21"/>
        <end position="47"/>
    </location>
</feature>
<protein>
    <submittedName>
        <fullName evidence="2">Uncharacterized protein</fullName>
    </submittedName>
</protein>
<feature type="transmembrane region" description="Helical" evidence="1">
    <location>
        <begin position="84"/>
        <end position="107"/>
    </location>
</feature>
<dbReference type="OrthoDB" id="9860253at2"/>
<comment type="caution">
    <text evidence="2">The sequence shown here is derived from an EMBL/GenBank/DDBJ whole genome shotgun (WGS) entry which is preliminary data.</text>
</comment>
<evidence type="ECO:0000256" key="1">
    <source>
        <dbReference type="SAM" id="Phobius"/>
    </source>
</evidence>
<dbReference type="PATRIC" id="fig|2033.6.peg.2058"/>
<gene>
    <name evidence="2" type="ORF">NS220_05500</name>
</gene>
<name>A0A147EYY8_MICTE</name>
<keyword evidence="1" id="KW-0472">Membrane</keyword>
<evidence type="ECO:0000313" key="2">
    <source>
        <dbReference type="EMBL" id="KTR95604.1"/>
    </source>
</evidence>
<sequence>MTQATRPGAAAERSTGSAVGSIALSLLVIAVLTFGWSALVGVLFLAAWVPGGYFAWFLIPVGLTTVAILAAFFAVRSRRLVPRIVAGGALVCAVASFGLPLIAQAVFAQSFA</sequence>
<evidence type="ECO:0000313" key="3">
    <source>
        <dbReference type="Proteomes" id="UP000075025"/>
    </source>
</evidence>
<keyword evidence="1" id="KW-1133">Transmembrane helix</keyword>
<proteinExistence type="predicted"/>
<dbReference type="RefSeq" id="WP_058623083.1">
    <property type="nucleotide sequence ID" value="NZ_LDRT01000029.1"/>
</dbReference>
<dbReference type="AlphaFoldDB" id="A0A147EYY8"/>
<keyword evidence="1" id="KW-0812">Transmembrane</keyword>